<dbReference type="PANTHER" id="PTHR30151">
    <property type="entry name" value="ALKANE SULFONATE ABC TRANSPORTER-RELATED, MEMBRANE SUBUNIT"/>
    <property type="match status" value="1"/>
</dbReference>
<evidence type="ECO:0000256" key="4">
    <source>
        <dbReference type="ARBA" id="ARBA00022692"/>
    </source>
</evidence>
<keyword evidence="4 7" id="KW-0812">Transmembrane</keyword>
<dbReference type="EMBL" id="UOEU01000626">
    <property type="protein sequence ID" value="VAW36425.1"/>
    <property type="molecule type" value="Genomic_DNA"/>
</dbReference>
<dbReference type="GO" id="GO:0005886">
    <property type="term" value="C:plasma membrane"/>
    <property type="evidence" value="ECO:0007669"/>
    <property type="project" value="UniProtKB-SubCell"/>
</dbReference>
<feature type="non-terminal residue" evidence="9">
    <location>
        <position position="1"/>
    </location>
</feature>
<dbReference type="Pfam" id="PF00528">
    <property type="entry name" value="BPD_transp_1"/>
    <property type="match status" value="1"/>
</dbReference>
<evidence type="ECO:0000256" key="5">
    <source>
        <dbReference type="ARBA" id="ARBA00022989"/>
    </source>
</evidence>
<feature type="domain" description="ABC transmembrane type-1" evidence="8">
    <location>
        <begin position="1"/>
        <end position="152"/>
    </location>
</feature>
<gene>
    <name evidence="9" type="ORF">MNBD_CHLOROFLEXI01-1239</name>
</gene>
<comment type="subcellular location">
    <subcellularLocation>
        <location evidence="1">Cell membrane</location>
        <topology evidence="1">Multi-pass membrane protein</topology>
    </subcellularLocation>
</comment>
<evidence type="ECO:0000256" key="1">
    <source>
        <dbReference type="ARBA" id="ARBA00004651"/>
    </source>
</evidence>
<name>A0A3B0UYR3_9ZZZZ</name>
<accession>A0A3B0UYR3</accession>
<proteinExistence type="predicted"/>
<evidence type="ECO:0000313" key="9">
    <source>
        <dbReference type="EMBL" id="VAW36425.1"/>
    </source>
</evidence>
<keyword evidence="5 7" id="KW-1133">Transmembrane helix</keyword>
<evidence type="ECO:0000259" key="8">
    <source>
        <dbReference type="PROSITE" id="PS50928"/>
    </source>
</evidence>
<sequence>SPLAERLISPYLIASQAIPVIAIAPLLTIWINSTYWARVLVAVLVVFFPILINIIAGLRSIPNEKYELMASFQATPWQIFRKLEWPAALPIVLAGLKVGATLSVIGALVGEFVQPKTEGLGYLLITARYQFKTDLLFVVLFTLVAIALSMYGFVTLVEKRLLRWQNI</sequence>
<evidence type="ECO:0000256" key="6">
    <source>
        <dbReference type="ARBA" id="ARBA00023136"/>
    </source>
</evidence>
<keyword evidence="6 7" id="KW-0472">Membrane</keyword>
<dbReference type="PROSITE" id="PS50928">
    <property type="entry name" value="ABC_TM1"/>
    <property type="match status" value="1"/>
</dbReference>
<feature type="transmembrane region" description="Helical" evidence="7">
    <location>
        <begin position="12"/>
        <end position="31"/>
    </location>
</feature>
<keyword evidence="2" id="KW-0813">Transport</keyword>
<protein>
    <submittedName>
        <fullName evidence="9">Hydroxymethylpyrimidine ABC transporter, transmembrane component</fullName>
    </submittedName>
</protein>
<organism evidence="9">
    <name type="scientific">hydrothermal vent metagenome</name>
    <dbReference type="NCBI Taxonomy" id="652676"/>
    <lineage>
        <taxon>unclassified sequences</taxon>
        <taxon>metagenomes</taxon>
        <taxon>ecological metagenomes</taxon>
    </lineage>
</organism>
<dbReference type="InterPro" id="IPR035906">
    <property type="entry name" value="MetI-like_sf"/>
</dbReference>
<dbReference type="InterPro" id="IPR000515">
    <property type="entry name" value="MetI-like"/>
</dbReference>
<evidence type="ECO:0000256" key="2">
    <source>
        <dbReference type="ARBA" id="ARBA00022448"/>
    </source>
</evidence>
<dbReference type="CDD" id="cd06261">
    <property type="entry name" value="TM_PBP2"/>
    <property type="match status" value="1"/>
</dbReference>
<feature type="transmembrane region" description="Helical" evidence="7">
    <location>
        <begin position="37"/>
        <end position="58"/>
    </location>
</feature>
<dbReference type="GO" id="GO:0055085">
    <property type="term" value="P:transmembrane transport"/>
    <property type="evidence" value="ECO:0007669"/>
    <property type="project" value="InterPro"/>
</dbReference>
<keyword evidence="3" id="KW-1003">Cell membrane</keyword>
<feature type="transmembrane region" description="Helical" evidence="7">
    <location>
        <begin position="135"/>
        <end position="157"/>
    </location>
</feature>
<dbReference type="AlphaFoldDB" id="A0A3B0UYR3"/>
<dbReference type="SUPFAM" id="SSF161098">
    <property type="entry name" value="MetI-like"/>
    <property type="match status" value="1"/>
</dbReference>
<feature type="transmembrane region" description="Helical" evidence="7">
    <location>
        <begin position="87"/>
        <end position="109"/>
    </location>
</feature>
<dbReference type="Gene3D" id="1.10.3720.10">
    <property type="entry name" value="MetI-like"/>
    <property type="match status" value="1"/>
</dbReference>
<evidence type="ECO:0000256" key="3">
    <source>
        <dbReference type="ARBA" id="ARBA00022475"/>
    </source>
</evidence>
<dbReference type="PANTHER" id="PTHR30151:SF20">
    <property type="entry name" value="ABC TRANSPORTER PERMEASE PROTEIN HI_0355-RELATED"/>
    <property type="match status" value="1"/>
</dbReference>
<reference evidence="9" key="1">
    <citation type="submission" date="2018-06" db="EMBL/GenBank/DDBJ databases">
        <authorList>
            <person name="Zhirakovskaya E."/>
        </authorList>
    </citation>
    <scope>NUCLEOTIDE SEQUENCE</scope>
</reference>
<evidence type="ECO:0000256" key="7">
    <source>
        <dbReference type="SAM" id="Phobius"/>
    </source>
</evidence>